<dbReference type="PANTHER" id="PTHR23416:SF78">
    <property type="entry name" value="LIPOPOLYSACCHARIDE BIOSYNTHESIS O-ACETYL TRANSFERASE WBBJ-RELATED"/>
    <property type="match status" value="1"/>
</dbReference>
<evidence type="ECO:0000256" key="3">
    <source>
        <dbReference type="SAM" id="MobiDB-lite"/>
    </source>
</evidence>
<evidence type="ECO:0000256" key="2">
    <source>
        <dbReference type="ARBA" id="ARBA00022737"/>
    </source>
</evidence>
<dbReference type="CDD" id="cd04647">
    <property type="entry name" value="LbH_MAT_like"/>
    <property type="match status" value="1"/>
</dbReference>
<dbReference type="PROSITE" id="PS00101">
    <property type="entry name" value="HEXAPEP_TRANSFERASES"/>
    <property type="match status" value="1"/>
</dbReference>
<organism evidence="4">
    <name type="scientific">Streptomyces sp. NBC_00008</name>
    <dbReference type="NCBI Taxonomy" id="2903610"/>
    <lineage>
        <taxon>Bacteria</taxon>
        <taxon>Bacillati</taxon>
        <taxon>Actinomycetota</taxon>
        <taxon>Actinomycetes</taxon>
        <taxon>Kitasatosporales</taxon>
        <taxon>Streptomycetaceae</taxon>
        <taxon>Streptomyces</taxon>
    </lineage>
</organism>
<protein>
    <submittedName>
        <fullName evidence="4">Acyltransferase</fullName>
    </submittedName>
</protein>
<dbReference type="EMBL" id="CP108313">
    <property type="protein sequence ID" value="WTW66926.1"/>
    <property type="molecule type" value="Genomic_DNA"/>
</dbReference>
<accession>A0AAU2VHC1</accession>
<dbReference type="Gene3D" id="2.160.10.10">
    <property type="entry name" value="Hexapeptide repeat proteins"/>
    <property type="match status" value="1"/>
</dbReference>
<evidence type="ECO:0000313" key="4">
    <source>
        <dbReference type="EMBL" id="WTW66926.1"/>
    </source>
</evidence>
<feature type="region of interest" description="Disordered" evidence="3">
    <location>
        <begin position="234"/>
        <end position="253"/>
    </location>
</feature>
<evidence type="ECO:0000256" key="1">
    <source>
        <dbReference type="ARBA" id="ARBA00022679"/>
    </source>
</evidence>
<dbReference type="InterPro" id="IPR051159">
    <property type="entry name" value="Hexapeptide_acetyltransf"/>
</dbReference>
<dbReference type="SUPFAM" id="SSF51161">
    <property type="entry name" value="Trimeric LpxA-like enzymes"/>
    <property type="match status" value="1"/>
</dbReference>
<reference evidence="4" key="1">
    <citation type="submission" date="2022-10" db="EMBL/GenBank/DDBJ databases">
        <title>The complete genomes of actinobacterial strains from the NBC collection.</title>
        <authorList>
            <person name="Joergensen T.S."/>
            <person name="Alvarez Arevalo M."/>
            <person name="Sterndorff E.B."/>
            <person name="Faurdal D."/>
            <person name="Vuksanovic O."/>
            <person name="Mourched A.-S."/>
            <person name="Charusanti P."/>
            <person name="Shaw S."/>
            <person name="Blin K."/>
            <person name="Weber T."/>
        </authorList>
    </citation>
    <scope>NUCLEOTIDE SEQUENCE</scope>
    <source>
        <strain evidence="4">NBC_00008</strain>
    </source>
</reference>
<dbReference type="PANTHER" id="PTHR23416">
    <property type="entry name" value="SIALIC ACID SYNTHASE-RELATED"/>
    <property type="match status" value="1"/>
</dbReference>
<sequence length="269" mass="29895">MLQVHKLERYKDDQGNEIVYDGEIRDAKIDIRFKGSNNRLVISPKADVKDLLVTFTGDNGQIDIEQTTKKRAGLRFELRCGHESRIRVGENVGCAGRTFLSAVEGVSVTIGADVMFAKNIEVRGDDTHPIFDVHTEKRANPSQSIVVGEHVWIAKHAVVMGGVTIGNGSVIGFRSIVTSSIPNNCIAVGAPARVVRRDIAWERPEVVSRRPDELYPRKGEKSAQYWNPTVEDEAQAKPVIRQQPKARRRGAARIVPAPVRRLAKKFRSA</sequence>
<keyword evidence="4" id="KW-0012">Acyltransferase</keyword>
<gene>
    <name evidence="4" type="ORF">OG398_00895</name>
</gene>
<dbReference type="InterPro" id="IPR001451">
    <property type="entry name" value="Hexapep"/>
</dbReference>
<dbReference type="AlphaFoldDB" id="A0AAU2VHC1"/>
<name>A0AAU2VHC1_9ACTN</name>
<proteinExistence type="predicted"/>
<keyword evidence="2" id="KW-0677">Repeat</keyword>
<dbReference type="InterPro" id="IPR018357">
    <property type="entry name" value="Hexapep_transf_CS"/>
</dbReference>
<dbReference type="Pfam" id="PF00132">
    <property type="entry name" value="Hexapep"/>
    <property type="match status" value="1"/>
</dbReference>
<dbReference type="GO" id="GO:0016746">
    <property type="term" value="F:acyltransferase activity"/>
    <property type="evidence" value="ECO:0007669"/>
    <property type="project" value="UniProtKB-KW"/>
</dbReference>
<dbReference type="InterPro" id="IPR011004">
    <property type="entry name" value="Trimer_LpxA-like_sf"/>
</dbReference>
<keyword evidence="1" id="KW-0808">Transferase</keyword>